<dbReference type="EMBL" id="JNCF01000040">
    <property type="protein sequence ID" value="KGP62795.1"/>
    <property type="molecule type" value="Genomic_DNA"/>
</dbReference>
<keyword evidence="6" id="KW-1185">Reference proteome</keyword>
<comment type="similarity">
    <text evidence="1">Belongs to the isocitrate and isopropylmalate dehydrogenases family.</text>
</comment>
<dbReference type="PANTHER" id="PTHR11835:SF34">
    <property type="entry name" value="ISOCITRATE DEHYDROGENASE [NAD] SUBUNIT ALPHA, MITOCHONDRIAL"/>
    <property type="match status" value="1"/>
</dbReference>
<feature type="binding site" evidence="3">
    <location>
        <position position="507"/>
    </location>
    <ligand>
        <name>substrate</name>
    </ligand>
</feature>
<sequence>MPPVEPIKIAVLPGDGIGIEVIQAAIPIFEALSIPVILKYGDIGWEYWKKEGTAIPTRTWQLISSSDTVLLGAITSKPQREAKKELSSTLRKKNLYYVSPIIQLRQGLDLYANIRPCFSLKEETKPFNLCIIRENTEGLYSGFDYFPLPETIQALLKENPHWQAIPAHEISCALRLQSKSGLKRLFNFAFQHAAQTGLNKVTLADKPNVLRESGEFARKIFETTAKKYPQIHAEILNVDAVALWLIRSPEKFGVIVAENMFGDILSDVGAGIMGGLGFAPSANIGLKGSYFEPVHGSGPGIKKNCANPSAMFLTISMLLNHFGYSAQAKKIINAVMQVIKEKRFITYDLGGQSSTLDMANAIIECCSQPAQCSDSSLLTIKPDYPPKEALNEQFTTTEVIQQLKNFNSAEISDALDACGIEGALLNIKPLTRGMKIAGPAYTIQYLPREKKEAVFQNAANYIDKVPEHSVILIDSNGQNDCTVWGDILTQTAMRNHIEGTVVHGAVRDIESIQATNYPIFCTGVYMRSGKNRVYKANEQCPLSINGVTINPDDIIFADDNGVLVIPKYSILEVWSKVQTIKLTEDRIKAAINSGSTLEQARKDYRYDQPWLGIGKDKDK</sequence>
<keyword evidence="5" id="KW-0489">Methyltransferase</keyword>
<keyword evidence="2" id="KW-0560">Oxidoreductase</keyword>
<dbReference type="RefSeq" id="WP_035890587.1">
    <property type="nucleotide sequence ID" value="NZ_JNCF01000040.1"/>
</dbReference>
<protein>
    <submittedName>
        <fullName evidence="5">Dimethylmenaquinone methyltransferase</fullName>
    </submittedName>
</protein>
<feature type="binding site" evidence="3">
    <location>
        <position position="508"/>
    </location>
    <ligand>
        <name>Mg(2+)</name>
        <dbReference type="ChEBI" id="CHEBI:18420"/>
    </ligand>
</feature>
<dbReference type="GO" id="GO:0006099">
    <property type="term" value="P:tricarboxylic acid cycle"/>
    <property type="evidence" value="ECO:0007669"/>
    <property type="project" value="TreeGrafter"/>
</dbReference>
<dbReference type="Gene3D" id="3.40.718.10">
    <property type="entry name" value="Isopropylmalate Dehydrogenase"/>
    <property type="match status" value="1"/>
</dbReference>
<dbReference type="PANTHER" id="PTHR11835">
    <property type="entry name" value="DECARBOXYLATING DEHYDROGENASES-ISOCITRATE, ISOPROPYLMALATE, TARTRATE"/>
    <property type="match status" value="1"/>
</dbReference>
<gene>
    <name evidence="5" type="ORF">EP47_13060</name>
</gene>
<dbReference type="GO" id="GO:0006102">
    <property type="term" value="P:isocitrate metabolic process"/>
    <property type="evidence" value="ECO:0007669"/>
    <property type="project" value="TreeGrafter"/>
</dbReference>
<dbReference type="GO" id="GO:0032259">
    <property type="term" value="P:methylation"/>
    <property type="evidence" value="ECO:0007669"/>
    <property type="project" value="UniProtKB-KW"/>
</dbReference>
<evidence type="ECO:0000313" key="5">
    <source>
        <dbReference type="EMBL" id="KGP62795.1"/>
    </source>
</evidence>
<dbReference type="Pfam" id="PF03737">
    <property type="entry name" value="RraA-like"/>
    <property type="match status" value="1"/>
</dbReference>
<name>A0A0A2SNS3_9GAMM</name>
<dbReference type="OrthoDB" id="9812532at2"/>
<dbReference type="InterPro" id="IPR036704">
    <property type="entry name" value="RraA/RraA-like_sf"/>
</dbReference>
<dbReference type="PROSITE" id="PS00470">
    <property type="entry name" value="IDH_IMDH"/>
    <property type="match status" value="1"/>
</dbReference>
<evidence type="ECO:0000256" key="2">
    <source>
        <dbReference type="ARBA" id="ARBA00023002"/>
    </source>
</evidence>
<evidence type="ECO:0000259" key="4">
    <source>
        <dbReference type="SMART" id="SM01329"/>
    </source>
</evidence>
<dbReference type="InterPro" id="IPR019818">
    <property type="entry name" value="IsoCit/isopropylmalate_DH_CS"/>
</dbReference>
<proteinExistence type="inferred from homology"/>
<evidence type="ECO:0000256" key="3">
    <source>
        <dbReference type="PIRSR" id="PIRSR605493-1"/>
    </source>
</evidence>
<dbReference type="AlphaFoldDB" id="A0A0A2SNS3"/>
<keyword evidence="3" id="KW-0460">Magnesium</keyword>
<dbReference type="GO" id="GO:0008168">
    <property type="term" value="F:methyltransferase activity"/>
    <property type="evidence" value="ECO:0007669"/>
    <property type="project" value="UniProtKB-KW"/>
</dbReference>
<comment type="caution">
    <text evidence="5">The sequence shown here is derived from an EMBL/GenBank/DDBJ whole genome shotgun (WGS) entry which is preliminary data.</text>
</comment>
<comment type="cofactor">
    <cofactor evidence="3">
        <name>Mg(2+)</name>
        <dbReference type="ChEBI" id="CHEBI:18420"/>
    </cofactor>
</comment>
<feature type="binding site" evidence="3">
    <location>
        <begin position="485"/>
        <end position="488"/>
    </location>
    <ligand>
        <name>substrate</name>
    </ligand>
</feature>
<dbReference type="Pfam" id="PF00180">
    <property type="entry name" value="Iso_dh"/>
    <property type="match status" value="1"/>
</dbReference>
<dbReference type="SUPFAM" id="SSF53659">
    <property type="entry name" value="Isocitrate/Isopropylmalate dehydrogenase-like"/>
    <property type="match status" value="1"/>
</dbReference>
<dbReference type="GO" id="GO:0051287">
    <property type="term" value="F:NAD binding"/>
    <property type="evidence" value="ECO:0007669"/>
    <property type="project" value="InterPro"/>
</dbReference>
<evidence type="ECO:0000256" key="1">
    <source>
        <dbReference type="ARBA" id="ARBA00007769"/>
    </source>
</evidence>
<dbReference type="Gene3D" id="1.20.5.3070">
    <property type="match status" value="1"/>
</dbReference>
<reference evidence="5 6" key="1">
    <citation type="submission" date="2014-05" db="EMBL/GenBank/DDBJ databases">
        <authorList>
            <person name="Rizzardi K."/>
            <person name="Winiecka-Krusnell J."/>
            <person name="Ramliden M."/>
            <person name="Alm E."/>
            <person name="Andersson S."/>
            <person name="Byfors S."/>
        </authorList>
    </citation>
    <scope>NUCLEOTIDE SEQUENCE [LARGE SCALE GENOMIC DNA]</scope>
    <source>
        <strain evidence="5 6">LEGN</strain>
    </source>
</reference>
<dbReference type="GO" id="GO:0000287">
    <property type="term" value="F:magnesium ion binding"/>
    <property type="evidence" value="ECO:0007669"/>
    <property type="project" value="InterPro"/>
</dbReference>
<dbReference type="InterPro" id="IPR024084">
    <property type="entry name" value="IsoPropMal-DH-like_dom"/>
</dbReference>
<keyword evidence="5" id="KW-0808">Transferase</keyword>
<dbReference type="CDD" id="cd16841">
    <property type="entry name" value="RraA_family"/>
    <property type="match status" value="1"/>
</dbReference>
<dbReference type="InterPro" id="IPR005493">
    <property type="entry name" value="RraA/RraA-like"/>
</dbReference>
<evidence type="ECO:0000313" key="6">
    <source>
        <dbReference type="Proteomes" id="UP000054422"/>
    </source>
</evidence>
<keyword evidence="3" id="KW-0479">Metal-binding</keyword>
<dbReference type="GO" id="GO:0004449">
    <property type="term" value="F:isocitrate dehydrogenase (NAD+) activity"/>
    <property type="evidence" value="ECO:0007669"/>
    <property type="project" value="TreeGrafter"/>
</dbReference>
<dbReference type="SMART" id="SM01329">
    <property type="entry name" value="Iso_dh"/>
    <property type="match status" value="1"/>
</dbReference>
<feature type="domain" description="Isopropylmalate dehydrogenase-like" evidence="4">
    <location>
        <begin position="8"/>
        <end position="362"/>
    </location>
</feature>
<dbReference type="STRING" id="1498499.EP47_13060"/>
<dbReference type="Gene3D" id="3.50.30.40">
    <property type="entry name" value="Ribonuclease E inhibitor RraA/RraA-like"/>
    <property type="match status" value="1"/>
</dbReference>
<dbReference type="SUPFAM" id="SSF89562">
    <property type="entry name" value="RraA-like"/>
    <property type="match status" value="1"/>
</dbReference>
<dbReference type="Proteomes" id="UP000054422">
    <property type="component" value="Unassembled WGS sequence"/>
</dbReference>
<organism evidence="5 6">
    <name type="scientific">Legionella norrlandica</name>
    <dbReference type="NCBI Taxonomy" id="1498499"/>
    <lineage>
        <taxon>Bacteria</taxon>
        <taxon>Pseudomonadati</taxon>
        <taxon>Pseudomonadota</taxon>
        <taxon>Gammaproteobacteria</taxon>
        <taxon>Legionellales</taxon>
        <taxon>Legionellaceae</taxon>
        <taxon>Legionella</taxon>
    </lineage>
</organism>
<accession>A0A0A2SNS3</accession>